<dbReference type="EMBL" id="FNAH01000001">
    <property type="protein sequence ID" value="SDD35158.1"/>
    <property type="molecule type" value="Genomic_DNA"/>
</dbReference>
<dbReference type="Proteomes" id="UP000199344">
    <property type="component" value="Unassembled WGS sequence"/>
</dbReference>
<dbReference type="AlphaFoldDB" id="A0A1G6U1F3"/>
<name>A0A1G6U1F3_9RHOB</name>
<dbReference type="GO" id="GO:0016301">
    <property type="term" value="F:kinase activity"/>
    <property type="evidence" value="ECO:0007669"/>
    <property type="project" value="UniProtKB-KW"/>
</dbReference>
<keyword evidence="1" id="KW-0418">Kinase</keyword>
<evidence type="ECO:0000313" key="2">
    <source>
        <dbReference type="Proteomes" id="UP000199344"/>
    </source>
</evidence>
<dbReference type="Gene3D" id="3.40.50.300">
    <property type="entry name" value="P-loop containing nucleotide triphosphate hydrolases"/>
    <property type="match status" value="1"/>
</dbReference>
<dbReference type="InterPro" id="IPR027417">
    <property type="entry name" value="P-loop_NTPase"/>
</dbReference>
<reference evidence="1 2" key="1">
    <citation type="submission" date="2016-10" db="EMBL/GenBank/DDBJ databases">
        <authorList>
            <person name="de Groot N.N."/>
        </authorList>
    </citation>
    <scope>NUCLEOTIDE SEQUENCE [LARGE SCALE GENOMIC DNA]</scope>
    <source>
        <strain evidence="1 2">DSM 22220</strain>
    </source>
</reference>
<accession>A0A1G6U1F3</accession>
<evidence type="ECO:0000313" key="1">
    <source>
        <dbReference type="EMBL" id="SDD35158.1"/>
    </source>
</evidence>
<protein>
    <submittedName>
        <fullName evidence="1">Ribose 1,5-bisphosphokinase</fullName>
    </submittedName>
</protein>
<keyword evidence="1" id="KW-0808">Transferase</keyword>
<keyword evidence="2" id="KW-1185">Reference proteome</keyword>
<dbReference type="SUPFAM" id="SSF52540">
    <property type="entry name" value="P-loop containing nucleoside triphosphate hydrolases"/>
    <property type="match status" value="1"/>
</dbReference>
<sequence length="178" mass="19006">MSLSHIAVVGPSGAGKDTLMRQAASALPDVTLVRRAITRPADRGSEDFEPVTEAEFLRRREAGELILDWQAHGLRYGIPRPHGAQGHAIRLVNLSRGVLREAASVLPDLSVIHVTADPETLAARLVARGREAPDEIALRVARDARLDAAGLRVITIDNSGALAQACAAFNAAVRELSE</sequence>
<organism evidence="1 2">
    <name type="scientific">Paracoccus isoporae</name>
    <dbReference type="NCBI Taxonomy" id="591205"/>
    <lineage>
        <taxon>Bacteria</taxon>
        <taxon>Pseudomonadati</taxon>
        <taxon>Pseudomonadota</taxon>
        <taxon>Alphaproteobacteria</taxon>
        <taxon>Rhodobacterales</taxon>
        <taxon>Paracoccaceae</taxon>
        <taxon>Paracoccus</taxon>
    </lineage>
</organism>
<dbReference type="STRING" id="591205.SAMN05421538_101433"/>
<dbReference type="OrthoDB" id="341217at2"/>
<gene>
    <name evidence="1" type="ORF">SAMN05421538_101433</name>
</gene>
<dbReference type="RefSeq" id="WP_090520423.1">
    <property type="nucleotide sequence ID" value="NZ_FNAH01000001.1"/>
</dbReference>
<proteinExistence type="predicted"/>